<gene>
    <name evidence="11" type="primary">LAC12_7</name>
    <name evidence="11" type="ORF">LOC62_04G005472</name>
</gene>
<organism evidence="11 12">
    <name type="scientific">Vanrija pseudolonga</name>
    <dbReference type="NCBI Taxonomy" id="143232"/>
    <lineage>
        <taxon>Eukaryota</taxon>
        <taxon>Fungi</taxon>
        <taxon>Dikarya</taxon>
        <taxon>Basidiomycota</taxon>
        <taxon>Agaricomycotina</taxon>
        <taxon>Tremellomycetes</taxon>
        <taxon>Trichosporonales</taxon>
        <taxon>Trichosporonaceae</taxon>
        <taxon>Vanrija</taxon>
    </lineage>
</organism>
<feature type="transmembrane region" description="Helical" evidence="9">
    <location>
        <begin position="423"/>
        <end position="446"/>
    </location>
</feature>
<dbReference type="RefSeq" id="XP_062627992.1">
    <property type="nucleotide sequence ID" value="XM_062772008.1"/>
</dbReference>
<protein>
    <submittedName>
        <fullName evidence="11">Lactose permease</fullName>
    </submittedName>
</protein>
<keyword evidence="3 8" id="KW-0813">Transport</keyword>
<feature type="transmembrane region" description="Helical" evidence="9">
    <location>
        <begin position="381"/>
        <end position="403"/>
    </location>
</feature>
<dbReference type="PANTHER" id="PTHR48022">
    <property type="entry name" value="PLASTIDIC GLUCOSE TRANSPORTER 4"/>
    <property type="match status" value="1"/>
</dbReference>
<feature type="transmembrane region" description="Helical" evidence="9">
    <location>
        <begin position="319"/>
        <end position="341"/>
    </location>
</feature>
<dbReference type="InterPro" id="IPR005829">
    <property type="entry name" value="Sugar_transporter_CS"/>
</dbReference>
<dbReference type="Gene3D" id="1.20.1250.20">
    <property type="entry name" value="MFS general substrate transporter like domains"/>
    <property type="match status" value="1"/>
</dbReference>
<evidence type="ECO:0000256" key="4">
    <source>
        <dbReference type="ARBA" id="ARBA00022692"/>
    </source>
</evidence>
<evidence type="ECO:0000313" key="12">
    <source>
        <dbReference type="Proteomes" id="UP000827549"/>
    </source>
</evidence>
<evidence type="ECO:0000313" key="11">
    <source>
        <dbReference type="EMBL" id="WOO81960.1"/>
    </source>
</evidence>
<evidence type="ECO:0000256" key="7">
    <source>
        <dbReference type="ARBA" id="ARBA00049119"/>
    </source>
</evidence>
<reference evidence="11" key="1">
    <citation type="submission" date="2023-10" db="EMBL/GenBank/DDBJ databases">
        <authorList>
            <person name="Noh H."/>
        </authorList>
    </citation>
    <scope>NUCLEOTIDE SEQUENCE</scope>
    <source>
        <strain evidence="11">DUCC4014</strain>
    </source>
</reference>
<evidence type="ECO:0000256" key="9">
    <source>
        <dbReference type="SAM" id="Phobius"/>
    </source>
</evidence>
<feature type="transmembrane region" description="Helical" evidence="9">
    <location>
        <begin position="487"/>
        <end position="505"/>
    </location>
</feature>
<feature type="transmembrane region" description="Helical" evidence="9">
    <location>
        <begin position="201"/>
        <end position="220"/>
    </location>
</feature>
<evidence type="ECO:0000256" key="5">
    <source>
        <dbReference type="ARBA" id="ARBA00022989"/>
    </source>
</evidence>
<feature type="transmembrane region" description="Helical" evidence="9">
    <location>
        <begin position="226"/>
        <end position="247"/>
    </location>
</feature>
<dbReference type="Pfam" id="PF00083">
    <property type="entry name" value="Sugar_tr"/>
    <property type="match status" value="1"/>
</dbReference>
<evidence type="ECO:0000256" key="6">
    <source>
        <dbReference type="ARBA" id="ARBA00023136"/>
    </source>
</evidence>
<feature type="transmembrane region" description="Helical" evidence="9">
    <location>
        <begin position="136"/>
        <end position="155"/>
    </location>
</feature>
<dbReference type="PROSITE" id="PS50850">
    <property type="entry name" value="MFS"/>
    <property type="match status" value="1"/>
</dbReference>
<dbReference type="SUPFAM" id="SSF103473">
    <property type="entry name" value="MFS general substrate transporter"/>
    <property type="match status" value="1"/>
</dbReference>
<dbReference type="GO" id="GO:0005351">
    <property type="term" value="F:carbohydrate:proton symporter activity"/>
    <property type="evidence" value="ECO:0007669"/>
    <property type="project" value="TreeGrafter"/>
</dbReference>
<dbReference type="InterPro" id="IPR036259">
    <property type="entry name" value="MFS_trans_sf"/>
</dbReference>
<keyword evidence="4 9" id="KW-0812">Transmembrane</keyword>
<dbReference type="GeneID" id="87808701"/>
<evidence type="ECO:0000256" key="1">
    <source>
        <dbReference type="ARBA" id="ARBA00004141"/>
    </source>
</evidence>
<dbReference type="InterPro" id="IPR020846">
    <property type="entry name" value="MFS_dom"/>
</dbReference>
<dbReference type="InterPro" id="IPR005828">
    <property type="entry name" value="MFS_sugar_transport-like"/>
</dbReference>
<accession>A0AAF1BLA4</accession>
<comment type="similarity">
    <text evidence="2 8">Belongs to the major facilitator superfamily. Sugar transporter (TC 2.A.1.1) family.</text>
</comment>
<evidence type="ECO:0000256" key="8">
    <source>
        <dbReference type="RuleBase" id="RU003346"/>
    </source>
</evidence>
<dbReference type="InterPro" id="IPR003663">
    <property type="entry name" value="Sugar/inositol_transpt"/>
</dbReference>
<keyword evidence="6 9" id="KW-0472">Membrane</keyword>
<keyword evidence="12" id="KW-1185">Reference proteome</keyword>
<dbReference type="AlphaFoldDB" id="A0AAF1BLA4"/>
<dbReference type="GO" id="GO:0016020">
    <property type="term" value="C:membrane"/>
    <property type="evidence" value="ECO:0007669"/>
    <property type="project" value="UniProtKB-SubCell"/>
</dbReference>
<dbReference type="NCBIfam" id="TIGR00879">
    <property type="entry name" value="SP"/>
    <property type="match status" value="1"/>
</dbReference>
<comment type="subcellular location">
    <subcellularLocation>
        <location evidence="1">Membrane</location>
        <topology evidence="1">Multi-pass membrane protein</topology>
    </subcellularLocation>
</comment>
<feature type="transmembrane region" description="Helical" evidence="9">
    <location>
        <begin position="353"/>
        <end position="374"/>
    </location>
</feature>
<dbReference type="Proteomes" id="UP000827549">
    <property type="component" value="Chromosome 4"/>
</dbReference>
<dbReference type="InterPro" id="IPR050360">
    <property type="entry name" value="MFS_Sugar_Transporters"/>
</dbReference>
<keyword evidence="5 9" id="KW-1133">Transmembrane helix</keyword>
<evidence type="ECO:0000256" key="2">
    <source>
        <dbReference type="ARBA" id="ARBA00010992"/>
    </source>
</evidence>
<feature type="domain" description="Major facilitator superfamily (MFS) profile" evidence="10">
    <location>
        <begin position="67"/>
        <end position="510"/>
    </location>
</feature>
<evidence type="ECO:0000256" key="3">
    <source>
        <dbReference type="ARBA" id="ARBA00022448"/>
    </source>
</evidence>
<evidence type="ECO:0000259" key="10">
    <source>
        <dbReference type="PROSITE" id="PS50850"/>
    </source>
</evidence>
<dbReference type="EMBL" id="CP086717">
    <property type="protein sequence ID" value="WOO81960.1"/>
    <property type="molecule type" value="Genomic_DNA"/>
</dbReference>
<comment type="catalytic activity">
    <reaction evidence="7">
        <text>myo-inositol(out) + H(+)(out) = myo-inositol(in) + H(+)(in)</text>
        <dbReference type="Rhea" id="RHEA:60364"/>
        <dbReference type="ChEBI" id="CHEBI:15378"/>
        <dbReference type="ChEBI" id="CHEBI:17268"/>
    </reaction>
</comment>
<feature type="transmembrane region" description="Helical" evidence="9">
    <location>
        <begin position="458"/>
        <end position="475"/>
    </location>
</feature>
<feature type="transmembrane region" description="Helical" evidence="9">
    <location>
        <begin position="161"/>
        <end position="180"/>
    </location>
</feature>
<dbReference type="PROSITE" id="PS00216">
    <property type="entry name" value="SUGAR_TRANSPORT_1"/>
    <property type="match status" value="1"/>
</dbReference>
<dbReference type="FunFam" id="1.20.1250.20:FF:000134">
    <property type="entry name" value="MFS sugar transporter protein"/>
    <property type="match status" value="1"/>
</dbReference>
<sequence>MSLPSPTDLDKKHFDAHDEVAELPGKKQHLSAELTAALDGTSIPRWSAAALKLYSKFTPTVPLTPVSIFVALCCSYANGYDGSVMTALIAMDHFQKRFHAGTTGGKVGAIFGVYNAGCFIGGPFGAFTMDRFGRRWCMGSGSLLIVVGSVLTSTATTLVQFIIGRFVLGFGIAFVQMAGPSYTMEVALPQWRGRCTGLYNVGWYFGAIPAAAITFGTNYINSNLSWQLPLIFQCFAAVLVIGLSPFIPESPRFLMSRGREEDAKAFLAKYHGGGDENAPLVKLELEEMRASLSAVDPAPWWDYRPLFSTKASRWRMAQVAMMSIFGQFSGNGLAYFATVIYANIGVTSTTAQLGYNLLYAAMCAVGALSGAALTDHMPRRMVLTFGTLLLAVLLGIFTGLNSIIDKDLVRGVPIDEGVGKGAIAVYVLFGVACAFTYTPLQAVVPVEALSTSMRAKGLAVSNFLMQGMGFVNMFAGPVGLGSIGYRYIFVFVVWDVIEAACWWLFGVEARGRTLEELDWIYEQPNPVKASKKL</sequence>
<dbReference type="PANTHER" id="PTHR48022:SF36">
    <property type="entry name" value="LACTOSE PERMEASE, PUTATIVE (AFU_ORTHOLOGUE AFUA_1G17310)-RELATED"/>
    <property type="match status" value="1"/>
</dbReference>
<proteinExistence type="inferred from homology"/>
<name>A0AAF1BLA4_9TREE</name>